<dbReference type="SMART" id="SM00320">
    <property type="entry name" value="WD40"/>
    <property type="match status" value="5"/>
</dbReference>
<sequence>MSLPYHSSTSLLPPPPPQSSSSSTSLLGHFKSPLFLTTIGSTIPTQVQWSTTKGSTTNPSPKQDLYVSSGPRITMFKNVPSLSSTSPTKMEASRKYTFPVPVTSFTLRSGDGLILAGGEKGMIRVVNGVTKTTIRTFESNKVKSDVTSTCWTDDGKIILAGGDNGEGVWGNVITGTMGKWKIGEGTVRGMKTGKWSSDTSDSPLPGFITGSGDGVVRVWSLGNGPNPTPTCIMSKTFSNPISFISRSPNSKITLVGSGTSAYVLDSSLRVVGTSTGNSKTITSGSLSTIDGADYVITGTQGGQIKAYDAGSMSLVSTTRYGSGIVGIDVESGGGWRICVALQEGVTVVKERKREQGKGGEEGRKGKRKVKRGGTYGYFVRGMNEGNDDGAFEVKVDKKPKLTAVTKAVKSFQYGKALTTALRTRNVKEVTAVTEELWARDGLTTAVAGRTTEEVEEIFQFVCRYVGHPGYGRTVGKLAEKTIEVYGEEKGEDIREGFRRVREKVREGIKEAVDAGGVMGEIQCRRGV</sequence>
<keyword evidence="2" id="KW-0698">rRNA processing</keyword>
<evidence type="ECO:0000256" key="4">
    <source>
        <dbReference type="ARBA" id="ARBA00022737"/>
    </source>
</evidence>
<dbReference type="GO" id="GO:0006364">
    <property type="term" value="P:rRNA processing"/>
    <property type="evidence" value="ECO:0007669"/>
    <property type="project" value="UniProtKB-KW"/>
</dbReference>
<feature type="compositionally biased region" description="Low complexity" evidence="6">
    <location>
        <begin position="1"/>
        <end position="11"/>
    </location>
</feature>
<evidence type="ECO:0000256" key="6">
    <source>
        <dbReference type="SAM" id="MobiDB-lite"/>
    </source>
</evidence>
<dbReference type="InterPro" id="IPR015943">
    <property type="entry name" value="WD40/YVTN_repeat-like_dom_sf"/>
</dbReference>
<dbReference type="SUPFAM" id="SSF50978">
    <property type="entry name" value="WD40 repeat-like"/>
    <property type="match status" value="1"/>
</dbReference>
<accession>A0A9W7GF48</accession>
<dbReference type="GO" id="GO:0045943">
    <property type="term" value="P:positive regulation of transcription by RNA polymerase I"/>
    <property type="evidence" value="ECO:0007669"/>
    <property type="project" value="TreeGrafter"/>
</dbReference>
<dbReference type="PANTHER" id="PTHR19924:SF26">
    <property type="entry name" value="U3 SMALL NUCLEOLAR RNA-ASSOCIATED PROTEIN 15 HOMOLOG"/>
    <property type="match status" value="1"/>
</dbReference>
<dbReference type="AlphaFoldDB" id="A0A9W7GF48"/>
<evidence type="ECO:0000256" key="3">
    <source>
        <dbReference type="ARBA" id="ARBA00022574"/>
    </source>
</evidence>
<organism evidence="8 9">
    <name type="scientific">Triparma columacea</name>
    <dbReference type="NCBI Taxonomy" id="722753"/>
    <lineage>
        <taxon>Eukaryota</taxon>
        <taxon>Sar</taxon>
        <taxon>Stramenopiles</taxon>
        <taxon>Ochrophyta</taxon>
        <taxon>Bolidophyceae</taxon>
        <taxon>Parmales</taxon>
        <taxon>Triparmaceae</taxon>
        <taxon>Triparma</taxon>
    </lineage>
</organism>
<dbReference type="Proteomes" id="UP001165065">
    <property type="component" value="Unassembled WGS sequence"/>
</dbReference>
<dbReference type="InterPro" id="IPR018983">
    <property type="entry name" value="U3_snoRNA-assocProt_15_C"/>
</dbReference>
<protein>
    <recommendedName>
        <fullName evidence="7">U3 small nucleolar RNA-associated protein 15 C-terminal domain-containing protein</fullName>
    </recommendedName>
</protein>
<name>A0A9W7GF48_9STRA</name>
<evidence type="ECO:0000256" key="5">
    <source>
        <dbReference type="ARBA" id="ARBA00023242"/>
    </source>
</evidence>
<dbReference type="Pfam" id="PF00400">
    <property type="entry name" value="WD40"/>
    <property type="match status" value="1"/>
</dbReference>
<reference evidence="9" key="1">
    <citation type="journal article" date="2023" name="Commun. Biol.">
        <title>Genome analysis of Parmales, the sister group of diatoms, reveals the evolutionary specialization of diatoms from phago-mixotrophs to photoautotrophs.</title>
        <authorList>
            <person name="Ban H."/>
            <person name="Sato S."/>
            <person name="Yoshikawa S."/>
            <person name="Yamada K."/>
            <person name="Nakamura Y."/>
            <person name="Ichinomiya M."/>
            <person name="Sato N."/>
            <person name="Blanc-Mathieu R."/>
            <person name="Endo H."/>
            <person name="Kuwata A."/>
            <person name="Ogata H."/>
        </authorList>
    </citation>
    <scope>NUCLEOTIDE SEQUENCE [LARGE SCALE GENOMIC DNA]</scope>
</reference>
<gene>
    <name evidence="8" type="ORF">TrCOL_g11607</name>
</gene>
<dbReference type="EMBL" id="BRYA01000171">
    <property type="protein sequence ID" value="GMI42428.1"/>
    <property type="molecule type" value="Genomic_DNA"/>
</dbReference>
<dbReference type="PANTHER" id="PTHR19924">
    <property type="entry name" value="UTP15 U3 SMALL NUCLEOLAR RNA-ASSOCIATED PROTEIN 15 FAMILY MEMBER"/>
    <property type="match status" value="1"/>
</dbReference>
<dbReference type="GO" id="GO:0005730">
    <property type="term" value="C:nucleolus"/>
    <property type="evidence" value="ECO:0007669"/>
    <property type="project" value="UniProtKB-SubCell"/>
</dbReference>
<keyword evidence="5" id="KW-0539">Nucleus</keyword>
<evidence type="ECO:0000256" key="1">
    <source>
        <dbReference type="ARBA" id="ARBA00004604"/>
    </source>
</evidence>
<feature type="region of interest" description="Disordered" evidence="6">
    <location>
        <begin position="1"/>
        <end position="25"/>
    </location>
</feature>
<evidence type="ECO:0000259" key="7">
    <source>
        <dbReference type="Pfam" id="PF09384"/>
    </source>
</evidence>
<feature type="domain" description="U3 small nucleolar RNA-associated protein 15 C-terminal" evidence="7">
    <location>
        <begin position="391"/>
        <end position="522"/>
    </location>
</feature>
<dbReference type="Gene3D" id="2.130.10.10">
    <property type="entry name" value="YVTN repeat-like/Quinoprotein amine dehydrogenase"/>
    <property type="match status" value="2"/>
</dbReference>
<evidence type="ECO:0000313" key="8">
    <source>
        <dbReference type="EMBL" id="GMI42428.1"/>
    </source>
</evidence>
<evidence type="ECO:0000313" key="9">
    <source>
        <dbReference type="Proteomes" id="UP001165065"/>
    </source>
</evidence>
<keyword evidence="3" id="KW-0853">WD repeat</keyword>
<dbReference type="OrthoDB" id="431715at2759"/>
<evidence type="ECO:0000256" key="2">
    <source>
        <dbReference type="ARBA" id="ARBA00022552"/>
    </source>
</evidence>
<keyword evidence="4" id="KW-0677">Repeat</keyword>
<dbReference type="InterPro" id="IPR036322">
    <property type="entry name" value="WD40_repeat_dom_sf"/>
</dbReference>
<keyword evidence="9" id="KW-1185">Reference proteome</keyword>
<dbReference type="Pfam" id="PF09384">
    <property type="entry name" value="UTP15_C"/>
    <property type="match status" value="1"/>
</dbReference>
<dbReference type="InterPro" id="IPR001680">
    <property type="entry name" value="WD40_rpt"/>
</dbReference>
<comment type="subcellular location">
    <subcellularLocation>
        <location evidence="1">Nucleus</location>
        <location evidence="1">Nucleolus</location>
    </subcellularLocation>
</comment>
<comment type="caution">
    <text evidence="8">The sequence shown here is derived from an EMBL/GenBank/DDBJ whole genome shotgun (WGS) entry which is preliminary data.</text>
</comment>
<proteinExistence type="predicted"/>